<dbReference type="OrthoDB" id="9804511at2"/>
<dbReference type="AlphaFoldDB" id="I4C8T7"/>
<sequence length="622" mass="67799">MGSMVSTSGLSSEAQLVASQKTGSLWVPPAYMQTSGDREVALASANHKLAIAFVPEIDFALSSLSLYVTGAGSGGSVNIALCEDDGYSLEPNGLLNGLTARVPLVMTSNNAPSPYVVTARDSNNANAEAAGFEAFKAMDGSTATDVGFRSNAAPTSFAPIYWAIDLGAGDARVINRFRFVSFSNADINVRAYPRAFTFWGSNEVSPAYNTDVGWTQLVGSTPWNFENDTGSTSARDYHVRNAAAYRHYKWKITDRNGTAAYTALGEIHLFEAENRTVPGQIIQSLGSINTGVAADVWIRHTFQPVQLWRGKRVWLVFSGEVGATARLSVRRWNTNPASMFPDGCESKENDGNTWTQSLQENKPALMNVVLNSTQNHVPQLMYGRQSGKGVYLPQTGFFDIPESGITLNCEALTAGTLFSVYLSLQEGSLRLDASETKRAVSQGVEVKSDDPSCLFLGIMYAFNHRSTFQGPIDVMDWRGVAYRGMKKIFGKWCPFAAETYEPAFTGKMWIPASGSDYKVYAALLDGSQVYLEFSVSFNSTSNFRLTTAIGMDSMAPPETCLLVPVFSSSIPARCYIKDFFSEGVHYYIPLISVESQMEQSVRYYNSFPGGLTKASLVGSIEI</sequence>
<dbReference type="Gene3D" id="2.60.120.260">
    <property type="entry name" value="Galactose-binding domain-like"/>
    <property type="match status" value="1"/>
</dbReference>
<organism evidence="1 2">
    <name type="scientific">Desulfomonile tiedjei (strain ATCC 49306 / DSM 6799 / DCB-1)</name>
    <dbReference type="NCBI Taxonomy" id="706587"/>
    <lineage>
        <taxon>Bacteria</taxon>
        <taxon>Pseudomonadati</taxon>
        <taxon>Thermodesulfobacteriota</taxon>
        <taxon>Desulfomonilia</taxon>
        <taxon>Desulfomonilales</taxon>
        <taxon>Desulfomonilaceae</taxon>
        <taxon>Desulfomonile</taxon>
    </lineage>
</organism>
<dbReference type="RefSeq" id="WP_014811112.1">
    <property type="nucleotide sequence ID" value="NC_018025.1"/>
</dbReference>
<dbReference type="STRING" id="706587.Desti_3320"/>
<accession>I4C8T7</accession>
<name>I4C8T7_DESTA</name>
<protein>
    <submittedName>
        <fullName evidence="1">Uncharacterized protein</fullName>
    </submittedName>
</protein>
<dbReference type="KEGG" id="dti:Desti_3320"/>
<keyword evidence="2" id="KW-1185">Reference proteome</keyword>
<dbReference type="Proteomes" id="UP000006055">
    <property type="component" value="Chromosome"/>
</dbReference>
<gene>
    <name evidence="1" type="ordered locus">Desti_3320</name>
</gene>
<proteinExistence type="predicted"/>
<evidence type="ECO:0000313" key="2">
    <source>
        <dbReference type="Proteomes" id="UP000006055"/>
    </source>
</evidence>
<dbReference type="HOGENOM" id="CLU_439244_0_0_7"/>
<evidence type="ECO:0000313" key="1">
    <source>
        <dbReference type="EMBL" id="AFM25978.1"/>
    </source>
</evidence>
<dbReference type="EMBL" id="CP003360">
    <property type="protein sequence ID" value="AFM25978.1"/>
    <property type="molecule type" value="Genomic_DNA"/>
</dbReference>
<reference evidence="2" key="1">
    <citation type="submission" date="2012-06" db="EMBL/GenBank/DDBJ databases">
        <title>Complete sequence of chromosome of Desulfomonile tiedjei DSM 6799.</title>
        <authorList>
            <person name="Lucas S."/>
            <person name="Copeland A."/>
            <person name="Lapidus A."/>
            <person name="Glavina del Rio T."/>
            <person name="Dalin E."/>
            <person name="Tice H."/>
            <person name="Bruce D."/>
            <person name="Goodwin L."/>
            <person name="Pitluck S."/>
            <person name="Peters L."/>
            <person name="Ovchinnikova G."/>
            <person name="Zeytun A."/>
            <person name="Lu M."/>
            <person name="Kyrpides N."/>
            <person name="Mavromatis K."/>
            <person name="Ivanova N."/>
            <person name="Brettin T."/>
            <person name="Detter J.C."/>
            <person name="Han C."/>
            <person name="Larimer F."/>
            <person name="Land M."/>
            <person name="Hauser L."/>
            <person name="Markowitz V."/>
            <person name="Cheng J.-F."/>
            <person name="Hugenholtz P."/>
            <person name="Woyke T."/>
            <person name="Wu D."/>
            <person name="Spring S."/>
            <person name="Schroeder M."/>
            <person name="Brambilla E."/>
            <person name="Klenk H.-P."/>
            <person name="Eisen J.A."/>
        </authorList>
    </citation>
    <scope>NUCLEOTIDE SEQUENCE [LARGE SCALE GENOMIC DNA]</scope>
    <source>
        <strain evidence="2">ATCC 49306 / DSM 6799 / DCB-1</strain>
    </source>
</reference>